<accession>A0A8H4QJD8</accession>
<name>A0A8H4QJD8_9AGAR</name>
<organism evidence="1 2">
    <name type="scientific">Agrocybe pediades</name>
    <dbReference type="NCBI Taxonomy" id="84607"/>
    <lineage>
        <taxon>Eukaryota</taxon>
        <taxon>Fungi</taxon>
        <taxon>Dikarya</taxon>
        <taxon>Basidiomycota</taxon>
        <taxon>Agaricomycotina</taxon>
        <taxon>Agaricomycetes</taxon>
        <taxon>Agaricomycetidae</taxon>
        <taxon>Agaricales</taxon>
        <taxon>Agaricineae</taxon>
        <taxon>Strophariaceae</taxon>
        <taxon>Agrocybe</taxon>
    </lineage>
</organism>
<proteinExistence type="predicted"/>
<dbReference type="EMBL" id="JAACJL010000057">
    <property type="protein sequence ID" value="KAF4611988.1"/>
    <property type="molecule type" value="Genomic_DNA"/>
</dbReference>
<reference evidence="1 2" key="1">
    <citation type="submission" date="2019-12" db="EMBL/GenBank/DDBJ databases">
        <authorList>
            <person name="Floudas D."/>
            <person name="Bentzer J."/>
            <person name="Ahren D."/>
            <person name="Johansson T."/>
            <person name="Persson P."/>
            <person name="Tunlid A."/>
        </authorList>
    </citation>
    <scope>NUCLEOTIDE SEQUENCE [LARGE SCALE GENOMIC DNA]</scope>
    <source>
        <strain evidence="1 2">CBS 102.39</strain>
    </source>
</reference>
<comment type="caution">
    <text evidence="1">The sequence shown here is derived from an EMBL/GenBank/DDBJ whole genome shotgun (WGS) entry which is preliminary data.</text>
</comment>
<dbReference type="Proteomes" id="UP000521872">
    <property type="component" value="Unassembled WGS sequence"/>
</dbReference>
<dbReference type="AlphaFoldDB" id="A0A8H4QJD8"/>
<keyword evidence="2" id="KW-1185">Reference proteome</keyword>
<sequence length="227" mass="26468">MQRFSSNVVGNAANTKAEQMQDHRDSITCKKPSGWYVIVRLYNIDFRMSRRVKPLPLTPTFIFHPYTHVYSLERQFLTVPRLSSNSYSNPGSEGSSATGFLYTQNSEPQVLHLHNNIGRQRQNLQVYGYDARPSNNSLNYNFLRTATHADLMRCENEMYMELLVANHTLQVRIEELQLAQMHPKRTEGRRSLGHNLANFSKPFRICHFWCWHLRLVRSSNTPTCSKF</sequence>
<evidence type="ECO:0000313" key="1">
    <source>
        <dbReference type="EMBL" id="KAF4611988.1"/>
    </source>
</evidence>
<gene>
    <name evidence="1" type="ORF">D9613_004445</name>
</gene>
<protein>
    <submittedName>
        <fullName evidence="1">Uncharacterized protein</fullName>
    </submittedName>
</protein>
<evidence type="ECO:0000313" key="2">
    <source>
        <dbReference type="Proteomes" id="UP000521872"/>
    </source>
</evidence>